<evidence type="ECO:0000313" key="3">
    <source>
        <dbReference type="Proteomes" id="UP001235966"/>
    </source>
</evidence>
<comment type="caution">
    <text evidence="2">The sequence shown here is derived from an EMBL/GenBank/DDBJ whole genome shotgun (WGS) entry which is preliminary data.</text>
</comment>
<evidence type="ECO:0000256" key="1">
    <source>
        <dbReference type="SAM" id="MobiDB-lite"/>
    </source>
</evidence>
<protein>
    <submittedName>
        <fullName evidence="2">Uncharacterized protein</fullName>
    </submittedName>
</protein>
<sequence length="128" mass="14178">MVNESSSEFPRPLTGQEAEVVEAMVLNGTSSHAQPTQADRERWLTQIPNLVVTGRCDCGTCYSINFFEEQTDGADFVLDGFSPRDEMVMLLVDGDRLSSLEIPPLADDLPTTLPRASELSFPEWEPVD</sequence>
<feature type="compositionally biased region" description="Low complexity" evidence="1">
    <location>
        <begin position="105"/>
        <end position="114"/>
    </location>
</feature>
<dbReference type="Proteomes" id="UP001235966">
    <property type="component" value="Unassembled WGS sequence"/>
</dbReference>
<accession>A0ABT9ND71</accession>
<evidence type="ECO:0000313" key="2">
    <source>
        <dbReference type="EMBL" id="MDP9801670.1"/>
    </source>
</evidence>
<keyword evidence="3" id="KW-1185">Reference proteome</keyword>
<reference evidence="2 3" key="1">
    <citation type="submission" date="2023-07" db="EMBL/GenBank/DDBJ databases">
        <title>Sequencing the genomes of 1000 actinobacteria strains.</title>
        <authorList>
            <person name="Klenk H.-P."/>
        </authorList>
    </citation>
    <scope>NUCLEOTIDE SEQUENCE [LARGE SCALE GENOMIC DNA]</scope>
    <source>
        <strain evidence="2 3">DSM 102162</strain>
    </source>
</reference>
<proteinExistence type="predicted"/>
<dbReference type="RefSeq" id="WP_278059912.1">
    <property type="nucleotide sequence ID" value="NZ_CP121247.1"/>
</dbReference>
<dbReference type="EMBL" id="JAUSQW010000001">
    <property type="protein sequence ID" value="MDP9801670.1"/>
    <property type="molecule type" value="Genomic_DNA"/>
</dbReference>
<organism evidence="2 3">
    <name type="scientific">Arcanobacterium wilhelmae</name>
    <dbReference type="NCBI Taxonomy" id="1803177"/>
    <lineage>
        <taxon>Bacteria</taxon>
        <taxon>Bacillati</taxon>
        <taxon>Actinomycetota</taxon>
        <taxon>Actinomycetes</taxon>
        <taxon>Actinomycetales</taxon>
        <taxon>Actinomycetaceae</taxon>
        <taxon>Arcanobacterium</taxon>
    </lineage>
</organism>
<feature type="region of interest" description="Disordered" evidence="1">
    <location>
        <begin position="105"/>
        <end position="128"/>
    </location>
</feature>
<name>A0ABT9ND71_9ACTO</name>
<gene>
    <name evidence="2" type="ORF">J2S49_001746</name>
</gene>